<dbReference type="Proteomes" id="UP000809349">
    <property type="component" value="Unassembled WGS sequence"/>
</dbReference>
<evidence type="ECO:0000256" key="1">
    <source>
        <dbReference type="SAM" id="MobiDB-lite"/>
    </source>
</evidence>
<evidence type="ECO:0000313" key="3">
    <source>
        <dbReference type="EMBL" id="MBZ2208906.1"/>
    </source>
</evidence>
<keyword evidence="4" id="KW-1185">Reference proteome</keyword>
<reference evidence="3 4" key="1">
    <citation type="submission" date="2021-01" db="EMBL/GenBank/DDBJ databases">
        <authorList>
            <person name="Ruan W."/>
            <person name="Khan S.A."/>
            <person name="Jeon C.O."/>
        </authorList>
    </citation>
    <scope>NUCLEOTIDE SEQUENCE [LARGE SCALE GENOMIC DNA]</scope>
    <source>
        <strain evidence="3 4">R798</strain>
    </source>
</reference>
<reference evidence="3 4" key="2">
    <citation type="submission" date="2021-08" db="EMBL/GenBank/DDBJ databases">
        <title>Massilia sp. R798.</title>
        <authorList>
            <person name="Baek J.H."/>
            <person name="Jung H.S."/>
            <person name="Kim K.R."/>
            <person name="Jeon C.O."/>
        </authorList>
    </citation>
    <scope>NUCLEOTIDE SEQUENCE [LARGE SCALE GENOMIC DNA]</scope>
    <source>
        <strain evidence="3 4">R798</strain>
    </source>
</reference>
<sequence>MTRTSPALKLLALFLFANAGSAFAQAKPSDAPPRLERIEEGSDTPVTIVPKREQQRRVTETRDGGQVKEVTVKSGKSTYTMKGRNPASVNETSVGTGSTLRPPQWQVLEFDLSKKKQAQRDEEAAAAAAAAPPANVPPPPPPAK</sequence>
<keyword evidence="2" id="KW-0732">Signal</keyword>
<gene>
    <name evidence="3" type="ORF">I4X03_016685</name>
</gene>
<feature type="compositionally biased region" description="Pro residues" evidence="1">
    <location>
        <begin position="134"/>
        <end position="144"/>
    </location>
</feature>
<feature type="chain" id="PRO_5045681800" description="DUF2782 domain-containing protein" evidence="2">
    <location>
        <begin position="25"/>
        <end position="144"/>
    </location>
</feature>
<accession>A0ABS7SSK7</accession>
<dbReference type="RefSeq" id="WP_223469377.1">
    <property type="nucleotide sequence ID" value="NZ_JAFBIL020000006.1"/>
</dbReference>
<comment type="caution">
    <text evidence="3">The sequence shown here is derived from an EMBL/GenBank/DDBJ whole genome shotgun (WGS) entry which is preliminary data.</text>
</comment>
<feature type="signal peptide" evidence="2">
    <location>
        <begin position="1"/>
        <end position="24"/>
    </location>
</feature>
<feature type="region of interest" description="Disordered" evidence="1">
    <location>
        <begin position="25"/>
        <end position="44"/>
    </location>
</feature>
<dbReference type="EMBL" id="JAFBIL020000006">
    <property type="protein sequence ID" value="MBZ2208906.1"/>
    <property type="molecule type" value="Genomic_DNA"/>
</dbReference>
<name>A0ABS7SSK7_9BURK</name>
<proteinExistence type="predicted"/>
<protein>
    <recommendedName>
        <fullName evidence="5">DUF2782 domain-containing protein</fullName>
    </recommendedName>
</protein>
<organism evidence="3 4">
    <name type="scientific">Massilia soli</name>
    <dbReference type="NCBI Taxonomy" id="2792854"/>
    <lineage>
        <taxon>Bacteria</taxon>
        <taxon>Pseudomonadati</taxon>
        <taxon>Pseudomonadota</taxon>
        <taxon>Betaproteobacteria</taxon>
        <taxon>Burkholderiales</taxon>
        <taxon>Oxalobacteraceae</taxon>
        <taxon>Telluria group</taxon>
        <taxon>Massilia</taxon>
    </lineage>
</organism>
<feature type="compositionally biased region" description="Polar residues" evidence="1">
    <location>
        <begin position="87"/>
        <end position="101"/>
    </location>
</feature>
<feature type="region of interest" description="Disordered" evidence="1">
    <location>
        <begin position="74"/>
        <end position="144"/>
    </location>
</feature>
<evidence type="ECO:0008006" key="5">
    <source>
        <dbReference type="Google" id="ProtNLM"/>
    </source>
</evidence>
<feature type="compositionally biased region" description="Basic and acidic residues" evidence="1">
    <location>
        <begin position="111"/>
        <end position="123"/>
    </location>
</feature>
<evidence type="ECO:0000313" key="4">
    <source>
        <dbReference type="Proteomes" id="UP000809349"/>
    </source>
</evidence>
<evidence type="ECO:0000256" key="2">
    <source>
        <dbReference type="SAM" id="SignalP"/>
    </source>
</evidence>